<evidence type="ECO:0000313" key="1">
    <source>
        <dbReference type="EMBL" id="AYV78179.1"/>
    </source>
</evidence>
<name>A0A3G4ZXN4_9VIRU</name>
<reference evidence="1" key="1">
    <citation type="submission" date="2018-10" db="EMBL/GenBank/DDBJ databases">
        <title>Hidden diversity of soil giant viruses.</title>
        <authorList>
            <person name="Schulz F."/>
            <person name="Alteio L."/>
            <person name="Goudeau D."/>
            <person name="Ryan E.M."/>
            <person name="Malmstrom R.R."/>
            <person name="Blanchard J."/>
            <person name="Woyke T."/>
        </authorList>
    </citation>
    <scope>NUCLEOTIDE SEQUENCE</scope>
    <source>
        <strain evidence="1">EDV1</strain>
    </source>
</reference>
<accession>A0A3G4ZXN4</accession>
<dbReference type="EMBL" id="MK072071">
    <property type="protein sequence ID" value="AYV78179.1"/>
    <property type="molecule type" value="Genomic_DNA"/>
</dbReference>
<protein>
    <submittedName>
        <fullName evidence="1">Uncharacterized protein</fullName>
    </submittedName>
</protein>
<gene>
    <name evidence="1" type="ORF">Edafosvirus6_28</name>
</gene>
<proteinExistence type="predicted"/>
<organism evidence="1">
    <name type="scientific">Edafosvirus sp</name>
    <dbReference type="NCBI Taxonomy" id="2487765"/>
    <lineage>
        <taxon>Viruses</taxon>
        <taxon>Varidnaviria</taxon>
        <taxon>Bamfordvirae</taxon>
        <taxon>Nucleocytoviricota</taxon>
        <taxon>Megaviricetes</taxon>
        <taxon>Imitervirales</taxon>
        <taxon>Mimiviridae</taxon>
        <taxon>Klosneuvirinae</taxon>
    </lineage>
</organism>
<sequence>MVEAVETKSATKEKCSICNDTKFIDCPKCEGDNHFAFDCPDCKLNPPTKRHYGFADTYRPECTNPYCNRFGKIHVSCTCYKGVVGCPECWKEK</sequence>